<evidence type="ECO:0000256" key="3">
    <source>
        <dbReference type="ARBA" id="ARBA00023012"/>
    </source>
</evidence>
<dbReference type="InterPro" id="IPR003594">
    <property type="entry name" value="HATPase_dom"/>
</dbReference>
<dbReference type="SUPFAM" id="SSF55874">
    <property type="entry name" value="ATPase domain of HSP90 chaperone/DNA topoisomerase II/histidine kinase"/>
    <property type="match status" value="1"/>
</dbReference>
<evidence type="ECO:0000313" key="5">
    <source>
        <dbReference type="EMBL" id="APA96426.1"/>
    </source>
</evidence>
<dbReference type="EMBL" id="CP017839">
    <property type="protein sequence ID" value="APA96426.1"/>
    <property type="molecule type" value="Genomic_DNA"/>
</dbReference>
<dbReference type="EC" id="2.7.13.3" evidence="5"/>
<dbReference type="Gene3D" id="3.30.565.10">
    <property type="entry name" value="Histidine kinase-like ATPase, C-terminal domain"/>
    <property type="match status" value="1"/>
</dbReference>
<evidence type="ECO:0000313" key="8">
    <source>
        <dbReference type="Proteomes" id="UP000180166"/>
    </source>
</evidence>
<dbReference type="InterPro" id="IPR036890">
    <property type="entry name" value="HATPase_C_sf"/>
</dbReference>
<dbReference type="Pfam" id="PF02518">
    <property type="entry name" value="HATPase_c"/>
    <property type="match status" value="1"/>
</dbReference>
<dbReference type="KEGG" id="nsr:NS506_02360"/>
<name>A0ABC8AQS0_9NOCA</name>
<evidence type="ECO:0000256" key="2">
    <source>
        <dbReference type="ARBA" id="ARBA00022777"/>
    </source>
</evidence>
<keyword evidence="3" id="KW-0902">Two-component regulatory system</keyword>
<dbReference type="Proteomes" id="UP000180166">
    <property type="component" value="Chromosome"/>
</dbReference>
<dbReference type="PANTHER" id="PTHR24421">
    <property type="entry name" value="NITRATE/NITRITE SENSOR PROTEIN NARX-RELATED"/>
    <property type="match status" value="1"/>
</dbReference>
<organism evidence="5 8">
    <name type="scientific">Nocardia seriolae</name>
    <dbReference type="NCBI Taxonomy" id="37332"/>
    <lineage>
        <taxon>Bacteria</taxon>
        <taxon>Bacillati</taxon>
        <taxon>Actinomycetota</taxon>
        <taxon>Actinomycetes</taxon>
        <taxon>Mycobacteriales</taxon>
        <taxon>Nocardiaceae</taxon>
        <taxon>Nocardia</taxon>
    </lineage>
</organism>
<accession>A0ABC8AQS0</accession>
<keyword evidence="7" id="KW-1185">Reference proteome</keyword>
<sequence length="151" mass="16062">MIDDLQDVVQEIRTSIFDLHGGGNQSTRLRQRLEHVLKQHTGDLAMRTSLRVSGPLSVVDAALADHAEAVVREAVSNAVRHSGAETLTVAVDVADDLTIVVTDDGCGIPDDVTSSGLNNLASRAEQAGGTFTILPNPDGTGTRLRWSVPLR</sequence>
<protein>
    <submittedName>
        <fullName evidence="5">Histidine kinase</fullName>
        <ecNumber evidence="5">2.7.13.3</ecNumber>
    </submittedName>
</protein>
<gene>
    <name evidence="5" type="primary">devS</name>
    <name evidence="5" type="ORF">NS506_02360</name>
    <name evidence="6" type="ORF">NSK11_contig00036-0004</name>
</gene>
<reference evidence="7" key="1">
    <citation type="submission" date="2015-07" db="EMBL/GenBank/DDBJ databases">
        <title>Nocardia seriolae U-1 whole genome shotgun sequence.</title>
        <authorList>
            <person name="Imajoh M."/>
            <person name="Fukumoto Y."/>
            <person name="Sukeda M."/>
            <person name="Yamane J."/>
            <person name="Yamasaki K."/>
            <person name="Shimizu M."/>
            <person name="Ohnishi K."/>
            <person name="Oshima S."/>
        </authorList>
    </citation>
    <scope>NUCLEOTIDE SEQUENCE [LARGE SCALE GENOMIC DNA]</scope>
    <source>
        <strain evidence="7">U-1</strain>
    </source>
</reference>
<reference evidence="5 8" key="3">
    <citation type="submission" date="2016-10" db="EMBL/GenBank/DDBJ databases">
        <title>Genome sequence of Nocardia seriolae strain EM150506, isolated from Anguila japonica.</title>
        <authorList>
            <person name="Han H.-J."/>
        </authorList>
    </citation>
    <scope>NUCLEOTIDE SEQUENCE [LARGE SCALE GENOMIC DNA]</scope>
    <source>
        <strain evidence="5 8">EM150506</strain>
    </source>
</reference>
<dbReference type="PANTHER" id="PTHR24421:SF56">
    <property type="entry name" value="OXYGEN SENSOR HISTIDINE KINASE RESPONSE REGULATOR DOST"/>
    <property type="match status" value="1"/>
</dbReference>
<keyword evidence="2 5" id="KW-0418">Kinase</keyword>
<dbReference type="CDD" id="cd16917">
    <property type="entry name" value="HATPase_UhpB-NarQ-NarX-like"/>
    <property type="match status" value="1"/>
</dbReference>
<dbReference type="InterPro" id="IPR050482">
    <property type="entry name" value="Sensor_HK_TwoCompSys"/>
</dbReference>
<dbReference type="Proteomes" id="UP000037179">
    <property type="component" value="Unassembled WGS sequence"/>
</dbReference>
<keyword evidence="1 5" id="KW-0808">Transferase</keyword>
<dbReference type="SMART" id="SM00387">
    <property type="entry name" value="HATPase_c"/>
    <property type="match status" value="1"/>
</dbReference>
<evidence type="ECO:0000313" key="7">
    <source>
        <dbReference type="Proteomes" id="UP000037179"/>
    </source>
</evidence>
<dbReference type="GO" id="GO:0004673">
    <property type="term" value="F:protein histidine kinase activity"/>
    <property type="evidence" value="ECO:0007669"/>
    <property type="project" value="UniProtKB-EC"/>
</dbReference>
<evidence type="ECO:0000256" key="1">
    <source>
        <dbReference type="ARBA" id="ARBA00022679"/>
    </source>
</evidence>
<proteinExistence type="predicted"/>
<dbReference type="AlphaFoldDB" id="A0ABC8AQS0"/>
<dbReference type="GO" id="GO:0000160">
    <property type="term" value="P:phosphorelay signal transduction system"/>
    <property type="evidence" value="ECO:0007669"/>
    <property type="project" value="UniProtKB-KW"/>
</dbReference>
<evidence type="ECO:0000313" key="6">
    <source>
        <dbReference type="EMBL" id="GAP28415.1"/>
    </source>
</evidence>
<dbReference type="EMBL" id="BBYQ01000036">
    <property type="protein sequence ID" value="GAP28415.1"/>
    <property type="molecule type" value="Genomic_DNA"/>
</dbReference>
<feature type="domain" description="Histidine kinase/HSP90-like ATPase" evidence="4">
    <location>
        <begin position="62"/>
        <end position="151"/>
    </location>
</feature>
<evidence type="ECO:0000259" key="4">
    <source>
        <dbReference type="SMART" id="SM00387"/>
    </source>
</evidence>
<reference evidence="6 7" key="2">
    <citation type="journal article" date="2016" name="Genome Announc.">
        <title>Draft Genome Sequence of Erythromycin- and Oxytetracycline-Sensitive Nocardia seriolae Strain U-1 (NBRC 110359).</title>
        <authorList>
            <person name="Imajoh M."/>
            <person name="Sukeda M."/>
            <person name="Shimizu M."/>
            <person name="Yamane J."/>
            <person name="Ohnishi K."/>
            <person name="Oshima S."/>
        </authorList>
    </citation>
    <scope>NUCLEOTIDE SEQUENCE [LARGE SCALE GENOMIC DNA]</scope>
    <source>
        <strain evidence="6 7">U-1</strain>
    </source>
</reference>